<dbReference type="Gene3D" id="1.10.1740.160">
    <property type="match status" value="1"/>
</dbReference>
<keyword evidence="3" id="KW-1185">Reference proteome</keyword>
<feature type="compositionally biased region" description="Acidic residues" evidence="1">
    <location>
        <begin position="1"/>
        <end position="13"/>
    </location>
</feature>
<name>A0ABT6N0X0_9SPHN</name>
<sequence length="760" mass="84717">MADDFEPVAESDIDNTKEAANNQRMMELHDEAMQRFDSVARPQQELRAQSLEARRFVTIPGAQWEGAWGEQFENAPRPEVDKITKSLEKIETDYRENRLTVDFVPGQGADVDSADLLDGMHRADSHFFKAQQARDNAFQEAIRGGFGAYRLTTDYADPYDPDDDSQRVNPGLTIVDADQSVYFDGGSILYDASDAKWAFIITASPRAEAEAKWGANNLDPWPLANWKYAWDWYTPDIVRTAEYYVVEESTDKLLIFTQKDSGEEQRYFETDLDEESRGNLTAQGWEVTERPIKRKRVHKYILNGMKVLRDCGYIAGDQIPIVPVYGKRDYVDNMPRWRGHVGKMMDRQRIYNTRIAKLVETDSLAPREVPIIAIEQIAGTINDGLGGVRPLAEVWARQNIDRLPFLPIMPLRQDDGTIVSAGPLGKVEPPQVQPVTAALLQIASGDLTDEDDNADQVKANTSAEAMDLAAARVDAKSGIYLDNMRQSIAREGEIYLGMARAVYFEPGRKVETLTLDGQDGEATLQETVLDKGLYKVRNDLSRGKFKVIADVQESTATKRQKTVKQNMEIAAVAVQAQDMQLAQAATLTAVLNQDGEGQQDMQQYARSRLIALGVVKPTPEEAQELQQAAQQQQPDPQAIALQAAAQESQSKSALNMASAQQKQADAQLKQAQAEELSKAPAVPTGLSTPANDADIADKYAGAQLKAAQAEHLQHDMHQQRIKTGAQLHQDAHDREMQRRQQDLAERQQDHAERQPQGDAA</sequence>
<feature type="region of interest" description="Disordered" evidence="1">
    <location>
        <begin position="621"/>
        <end position="692"/>
    </location>
</feature>
<reference evidence="2" key="1">
    <citation type="submission" date="2023-04" db="EMBL/GenBank/DDBJ databases">
        <title>Sphingomonas sp. MAHUQ-71 isolated from rice field.</title>
        <authorList>
            <person name="Huq M.A."/>
        </authorList>
    </citation>
    <scope>NUCLEOTIDE SEQUENCE</scope>
    <source>
        <strain evidence="2">MAHUQ-71</strain>
    </source>
</reference>
<feature type="region of interest" description="Disordered" evidence="1">
    <location>
        <begin position="1"/>
        <end position="21"/>
    </location>
</feature>
<dbReference type="Pfam" id="PF16510">
    <property type="entry name" value="P22_portal"/>
    <property type="match status" value="1"/>
</dbReference>
<evidence type="ECO:0000256" key="1">
    <source>
        <dbReference type="SAM" id="MobiDB-lite"/>
    </source>
</evidence>
<protein>
    <submittedName>
        <fullName evidence="2">Portal protein</fullName>
    </submittedName>
</protein>
<dbReference type="RefSeq" id="WP_281044220.1">
    <property type="nucleotide sequence ID" value="NZ_JARYGZ010000001.1"/>
</dbReference>
<dbReference type="Proteomes" id="UP001160625">
    <property type="component" value="Unassembled WGS sequence"/>
</dbReference>
<comment type="caution">
    <text evidence="2">The sequence shown here is derived from an EMBL/GenBank/DDBJ whole genome shotgun (WGS) entry which is preliminary data.</text>
</comment>
<accession>A0ABT6N0X0</accession>
<dbReference type="Gene3D" id="6.10.280.90">
    <property type="match status" value="1"/>
</dbReference>
<dbReference type="EMBL" id="JARYGZ010000001">
    <property type="protein sequence ID" value="MDH7638948.1"/>
    <property type="molecule type" value="Genomic_DNA"/>
</dbReference>
<proteinExistence type="predicted"/>
<feature type="region of interest" description="Disordered" evidence="1">
    <location>
        <begin position="706"/>
        <end position="760"/>
    </location>
</feature>
<gene>
    <name evidence="2" type="ORF">QGN17_09420</name>
</gene>
<feature type="compositionally biased region" description="Low complexity" evidence="1">
    <location>
        <begin position="624"/>
        <end position="674"/>
    </location>
</feature>
<feature type="compositionally biased region" description="Basic and acidic residues" evidence="1">
    <location>
        <begin position="729"/>
        <end position="760"/>
    </location>
</feature>
<dbReference type="InterPro" id="IPR032427">
    <property type="entry name" value="P22_portal"/>
</dbReference>
<evidence type="ECO:0000313" key="2">
    <source>
        <dbReference type="EMBL" id="MDH7638948.1"/>
    </source>
</evidence>
<organism evidence="2 3">
    <name type="scientific">Sphingomonas oryzagri</name>
    <dbReference type="NCBI Taxonomy" id="3042314"/>
    <lineage>
        <taxon>Bacteria</taxon>
        <taxon>Pseudomonadati</taxon>
        <taxon>Pseudomonadota</taxon>
        <taxon>Alphaproteobacteria</taxon>
        <taxon>Sphingomonadales</taxon>
        <taxon>Sphingomonadaceae</taxon>
        <taxon>Sphingomonas</taxon>
    </lineage>
</organism>
<evidence type="ECO:0000313" key="3">
    <source>
        <dbReference type="Proteomes" id="UP001160625"/>
    </source>
</evidence>